<gene>
    <name evidence="1" type="ORF">GCK32_004252</name>
</gene>
<keyword evidence="2" id="KW-1185">Reference proteome</keyword>
<proteinExistence type="predicted"/>
<name>A0AAN8FK61_TRICO</name>
<evidence type="ECO:0000313" key="2">
    <source>
        <dbReference type="Proteomes" id="UP001331761"/>
    </source>
</evidence>
<accession>A0AAN8FK61</accession>
<organism evidence="1 2">
    <name type="scientific">Trichostrongylus colubriformis</name>
    <name type="common">Black scour worm</name>
    <dbReference type="NCBI Taxonomy" id="6319"/>
    <lineage>
        <taxon>Eukaryota</taxon>
        <taxon>Metazoa</taxon>
        <taxon>Ecdysozoa</taxon>
        <taxon>Nematoda</taxon>
        <taxon>Chromadorea</taxon>
        <taxon>Rhabditida</taxon>
        <taxon>Rhabditina</taxon>
        <taxon>Rhabditomorpha</taxon>
        <taxon>Strongyloidea</taxon>
        <taxon>Trichostrongylidae</taxon>
        <taxon>Trichostrongylus</taxon>
    </lineage>
</organism>
<dbReference type="EMBL" id="WIXE01007303">
    <property type="protein sequence ID" value="KAK5980546.1"/>
    <property type="molecule type" value="Genomic_DNA"/>
</dbReference>
<evidence type="ECO:0000313" key="1">
    <source>
        <dbReference type="EMBL" id="KAK5980546.1"/>
    </source>
</evidence>
<dbReference type="AlphaFoldDB" id="A0AAN8FK61"/>
<comment type="caution">
    <text evidence="1">The sequence shown here is derived from an EMBL/GenBank/DDBJ whole genome shotgun (WGS) entry which is preliminary data.</text>
</comment>
<reference evidence="1 2" key="1">
    <citation type="submission" date="2019-10" db="EMBL/GenBank/DDBJ databases">
        <title>Assembly and Annotation for the nematode Trichostrongylus colubriformis.</title>
        <authorList>
            <person name="Martin J."/>
        </authorList>
    </citation>
    <scope>NUCLEOTIDE SEQUENCE [LARGE SCALE GENOMIC DNA]</scope>
    <source>
        <strain evidence="1">G859</strain>
        <tissue evidence="1">Whole worm</tissue>
    </source>
</reference>
<sequence length="304" mass="32875">MAETPGLKCSLRAFVSSDSTMLVSYTDNANIDIGSGIRYKGIPQYATGLPIGFPATTTVQLQPLNSTDGFPLGNMSLAVNRSAESTYSYFFANHDDCTPGPFVQSFQLYDGKKLAVRVLPAYCALLVPPVWSSKNDVVRSIAAVTDGQCPQMNIDAIGDPRSHDFRQAYEISFLSPVALYLFTSTALSVHSTADRKPISKQMQVNVFTVGNGTILPYSDLTFHQRETSGRNMPVTADGIANLTSLLASSLDETSLLMDEAAQDCTTLTVFDFYVEDSATLLVINVVGIDVHKANMVLIADPSSR</sequence>
<dbReference type="Proteomes" id="UP001331761">
    <property type="component" value="Unassembled WGS sequence"/>
</dbReference>
<protein>
    <submittedName>
        <fullName evidence="1">Uncharacterized protein</fullName>
    </submittedName>
</protein>